<keyword evidence="3" id="KW-1185">Reference proteome</keyword>
<evidence type="ECO:0000313" key="3">
    <source>
        <dbReference type="Proteomes" id="UP000277580"/>
    </source>
</evidence>
<keyword evidence="1" id="KW-0732">Signal</keyword>
<organism evidence="2 3">
    <name type="scientific">Morchella conica CCBAS932</name>
    <dbReference type="NCBI Taxonomy" id="1392247"/>
    <lineage>
        <taxon>Eukaryota</taxon>
        <taxon>Fungi</taxon>
        <taxon>Dikarya</taxon>
        <taxon>Ascomycota</taxon>
        <taxon>Pezizomycotina</taxon>
        <taxon>Pezizomycetes</taxon>
        <taxon>Pezizales</taxon>
        <taxon>Morchellaceae</taxon>
        <taxon>Morchella</taxon>
    </lineage>
</organism>
<evidence type="ECO:0000313" key="2">
    <source>
        <dbReference type="EMBL" id="RPB11371.1"/>
    </source>
</evidence>
<evidence type="ECO:0008006" key="4">
    <source>
        <dbReference type="Google" id="ProtNLM"/>
    </source>
</evidence>
<feature type="signal peptide" evidence="1">
    <location>
        <begin position="1"/>
        <end position="32"/>
    </location>
</feature>
<dbReference type="Proteomes" id="UP000277580">
    <property type="component" value="Unassembled WGS sequence"/>
</dbReference>
<proteinExistence type="predicted"/>
<sequence>MDHFPGPCPSTLEKKAMLVFALTVLSVLSGSSWHNLQLAGKATEPPGVYECLVAGARNGGVGLDFLGSLFSVLARSARLTLWWVDYATE</sequence>
<feature type="chain" id="PRO_5018289109" description="Ig-like domain-containing protein" evidence="1">
    <location>
        <begin position="33"/>
        <end position="89"/>
    </location>
</feature>
<reference evidence="2 3" key="1">
    <citation type="journal article" date="2018" name="Nat. Ecol. Evol.">
        <title>Pezizomycetes genomes reveal the molecular basis of ectomycorrhizal truffle lifestyle.</title>
        <authorList>
            <person name="Murat C."/>
            <person name="Payen T."/>
            <person name="Noel B."/>
            <person name="Kuo A."/>
            <person name="Morin E."/>
            <person name="Chen J."/>
            <person name="Kohler A."/>
            <person name="Krizsan K."/>
            <person name="Balestrini R."/>
            <person name="Da Silva C."/>
            <person name="Montanini B."/>
            <person name="Hainaut M."/>
            <person name="Levati E."/>
            <person name="Barry K.W."/>
            <person name="Belfiori B."/>
            <person name="Cichocki N."/>
            <person name="Clum A."/>
            <person name="Dockter R.B."/>
            <person name="Fauchery L."/>
            <person name="Guy J."/>
            <person name="Iotti M."/>
            <person name="Le Tacon F."/>
            <person name="Lindquist E.A."/>
            <person name="Lipzen A."/>
            <person name="Malagnac F."/>
            <person name="Mello A."/>
            <person name="Molinier V."/>
            <person name="Miyauchi S."/>
            <person name="Poulain J."/>
            <person name="Riccioni C."/>
            <person name="Rubini A."/>
            <person name="Sitrit Y."/>
            <person name="Splivallo R."/>
            <person name="Traeger S."/>
            <person name="Wang M."/>
            <person name="Zifcakova L."/>
            <person name="Wipf D."/>
            <person name="Zambonelli A."/>
            <person name="Paolocci F."/>
            <person name="Nowrousian M."/>
            <person name="Ottonello S."/>
            <person name="Baldrian P."/>
            <person name="Spatafora J.W."/>
            <person name="Henrissat B."/>
            <person name="Nagy L.G."/>
            <person name="Aury J.M."/>
            <person name="Wincker P."/>
            <person name="Grigoriev I.V."/>
            <person name="Bonfante P."/>
            <person name="Martin F.M."/>
        </authorList>
    </citation>
    <scope>NUCLEOTIDE SEQUENCE [LARGE SCALE GENOMIC DNA]</scope>
    <source>
        <strain evidence="2 3">CCBAS932</strain>
    </source>
</reference>
<accession>A0A3N4KSQ3</accession>
<dbReference type="AlphaFoldDB" id="A0A3N4KSQ3"/>
<gene>
    <name evidence="2" type="ORF">P167DRAFT_222264</name>
</gene>
<evidence type="ECO:0000256" key="1">
    <source>
        <dbReference type="SAM" id="SignalP"/>
    </source>
</evidence>
<dbReference type="InParanoid" id="A0A3N4KSQ3"/>
<protein>
    <recommendedName>
        <fullName evidence="4">Ig-like domain-containing protein</fullName>
    </recommendedName>
</protein>
<dbReference type="EMBL" id="ML119136">
    <property type="protein sequence ID" value="RPB11371.1"/>
    <property type="molecule type" value="Genomic_DNA"/>
</dbReference>
<name>A0A3N4KSQ3_9PEZI</name>